<evidence type="ECO:0000256" key="1">
    <source>
        <dbReference type="ARBA" id="ARBA00023239"/>
    </source>
</evidence>
<organism evidence="3 4">
    <name type="scientific">Youxingia wuxianensis</name>
    <dbReference type="NCBI Taxonomy" id="2763678"/>
    <lineage>
        <taxon>Bacteria</taxon>
        <taxon>Bacillati</taxon>
        <taxon>Bacillota</taxon>
        <taxon>Clostridia</taxon>
        <taxon>Eubacteriales</taxon>
        <taxon>Oscillospiraceae</taxon>
        <taxon>Youxingia</taxon>
    </lineage>
</organism>
<dbReference type="Proteomes" id="UP000623678">
    <property type="component" value="Unassembled WGS sequence"/>
</dbReference>
<dbReference type="SUPFAM" id="SSF51556">
    <property type="entry name" value="Metallo-dependent hydrolases"/>
    <property type="match status" value="1"/>
</dbReference>
<dbReference type="AlphaFoldDB" id="A0A926EPK2"/>
<dbReference type="EMBL" id="JACRTD010000004">
    <property type="protein sequence ID" value="MBC8585411.1"/>
    <property type="molecule type" value="Genomic_DNA"/>
</dbReference>
<dbReference type="InterPro" id="IPR006680">
    <property type="entry name" value="Amidohydro-rel"/>
</dbReference>
<proteinExistence type="predicted"/>
<dbReference type="Gene3D" id="3.20.20.140">
    <property type="entry name" value="Metal-dependent hydrolases"/>
    <property type="match status" value="1"/>
</dbReference>
<evidence type="ECO:0000313" key="3">
    <source>
        <dbReference type="EMBL" id="MBC8585411.1"/>
    </source>
</evidence>
<gene>
    <name evidence="3" type="ORF">H8705_07425</name>
</gene>
<comment type="caution">
    <text evidence="3">The sequence shown here is derived from an EMBL/GenBank/DDBJ whole genome shotgun (WGS) entry which is preliminary data.</text>
</comment>
<dbReference type="InterPro" id="IPR032465">
    <property type="entry name" value="ACMSD"/>
</dbReference>
<dbReference type="RefSeq" id="WP_262395191.1">
    <property type="nucleotide sequence ID" value="NZ_JACRTD010000004.1"/>
</dbReference>
<dbReference type="GO" id="GO:0016787">
    <property type="term" value="F:hydrolase activity"/>
    <property type="evidence" value="ECO:0007669"/>
    <property type="project" value="InterPro"/>
</dbReference>
<evidence type="ECO:0000313" key="4">
    <source>
        <dbReference type="Proteomes" id="UP000623678"/>
    </source>
</evidence>
<feature type="domain" description="Amidohydrolase-related" evidence="2">
    <location>
        <begin position="8"/>
        <end position="246"/>
    </location>
</feature>
<dbReference type="InterPro" id="IPR032466">
    <property type="entry name" value="Metal_Hydrolase"/>
</dbReference>
<protein>
    <submittedName>
        <fullName evidence="3">Amidohydrolase family protein</fullName>
    </submittedName>
</protein>
<sequence>MNKPKIVDLHGHLGKWFNFSTPAHTTRDIVADMDRCGIDKMVVSHLSAITGETSYGNQRMLEEIASFPGRLYGYVGINPHYSEDMREQLAACWGKKGVVGLKLHPQNNSYSILASKCQPVFEFADKMGCPVLAHIWGGKEAMESRKIALRYPHMIFLMGHCGGPDAYREAVEAAKGVPNLMLDLTSSYMMEGMLEWMVDQVGAQQILFGSDIPFYDAKHAVGRIVYSRLADAQKEKILFLNALDILKQAGVKL</sequence>
<evidence type="ECO:0000259" key="2">
    <source>
        <dbReference type="Pfam" id="PF04909"/>
    </source>
</evidence>
<name>A0A926EPK2_9FIRM</name>
<keyword evidence="4" id="KW-1185">Reference proteome</keyword>
<dbReference type="PANTHER" id="PTHR21240">
    <property type="entry name" value="2-AMINO-3-CARBOXYLMUCONATE-6-SEMIALDEHYDE DECARBOXYLASE"/>
    <property type="match status" value="1"/>
</dbReference>
<keyword evidence="1" id="KW-0456">Lyase</keyword>
<dbReference type="Pfam" id="PF04909">
    <property type="entry name" value="Amidohydro_2"/>
    <property type="match status" value="1"/>
</dbReference>
<reference evidence="3" key="1">
    <citation type="submission" date="2020-08" db="EMBL/GenBank/DDBJ databases">
        <title>Genome public.</title>
        <authorList>
            <person name="Liu C."/>
            <person name="Sun Q."/>
        </authorList>
    </citation>
    <scope>NUCLEOTIDE SEQUENCE</scope>
    <source>
        <strain evidence="3">NSJ-64</strain>
    </source>
</reference>
<accession>A0A926EPK2</accession>
<dbReference type="GO" id="GO:0016831">
    <property type="term" value="F:carboxy-lyase activity"/>
    <property type="evidence" value="ECO:0007669"/>
    <property type="project" value="InterPro"/>
</dbReference>